<evidence type="ECO:0000313" key="4">
    <source>
        <dbReference type="Proteomes" id="UP000294028"/>
    </source>
</evidence>
<evidence type="ECO:0000259" key="1">
    <source>
        <dbReference type="Pfam" id="PF01156"/>
    </source>
</evidence>
<dbReference type="GeneID" id="9988770"/>
<dbReference type="InterPro" id="IPR001910">
    <property type="entry name" value="Inosine/uridine_hydrolase_dom"/>
</dbReference>
<evidence type="ECO:0000313" key="2">
    <source>
        <dbReference type="EMBL" id="QIB74392.1"/>
    </source>
</evidence>
<dbReference type="Gene3D" id="3.90.245.10">
    <property type="entry name" value="Ribonucleoside hydrolase-like"/>
    <property type="match status" value="1"/>
</dbReference>
<gene>
    <name evidence="3" type="ORF">ELS19_16455</name>
    <name evidence="2" type="ORF">G3I44_08925</name>
</gene>
<reference evidence="3 4" key="1">
    <citation type="submission" date="2018-12" db="EMBL/GenBank/DDBJ databases">
        <title>Genome analysis provides insights into bioremediation potentialities of Halogeometricum borinquense strain N11.</title>
        <authorList>
            <person name="Najjari A."/>
            <person name="Youssef N."/>
            <person name="Fhoula I."/>
            <person name="Ben Dhia O."/>
            <person name="Mahjoubi M."/>
            <person name="Ouzari H.I."/>
            <person name="Cherif A."/>
        </authorList>
    </citation>
    <scope>NUCLEOTIDE SEQUENCE [LARGE SCALE GENOMIC DNA]</scope>
    <source>
        <strain evidence="3 4">N11</strain>
    </source>
</reference>
<dbReference type="SUPFAM" id="SSF53590">
    <property type="entry name" value="Nucleoside hydrolase"/>
    <property type="match status" value="1"/>
</dbReference>
<name>A0A482SXN3_9EURY</name>
<dbReference type="Pfam" id="PF01156">
    <property type="entry name" value="IU_nuc_hydro"/>
    <property type="match status" value="1"/>
</dbReference>
<dbReference type="InterPro" id="IPR036452">
    <property type="entry name" value="Ribo_hydro-like"/>
</dbReference>
<dbReference type="Proteomes" id="UP000294028">
    <property type="component" value="Unassembled WGS sequence"/>
</dbReference>
<accession>A0A482SXN3</accession>
<sequence>MSRRVIIDTDTAGDDSMAILMAALADSIDVEALTIVAGNVEFDYEVENAKYTLEVADATDIPVYEGARKPLVKDHEHADQVHGEGGLGGNLFPETGIPSADQHGANAIVERVRESPGEITLVCIGPLTNIALALRLEPNLNELVDEVWVMGGAVNTLGNDTPSAEFNFWVDPEAASVVVDELDVTLVDWDLSLRQGRFDAEMLAEIEAAETKYADFFTTISERAREFAREQYGEVSTTQPDSLAMACVLEPELITESNEYYVDVDEREGMTRGYSLVDERGVTDNEPNANIVETIDEEVFETMFLDMMQYGNPERSL</sequence>
<evidence type="ECO:0000313" key="5">
    <source>
        <dbReference type="Proteomes" id="UP000465846"/>
    </source>
</evidence>
<dbReference type="GO" id="GO:0016799">
    <property type="term" value="F:hydrolase activity, hydrolyzing N-glycosyl compounds"/>
    <property type="evidence" value="ECO:0007669"/>
    <property type="project" value="InterPro"/>
</dbReference>
<dbReference type="CDD" id="cd02649">
    <property type="entry name" value="nuc_hydro_CeIAG"/>
    <property type="match status" value="1"/>
</dbReference>
<dbReference type="PANTHER" id="PTHR46190:SF1">
    <property type="entry name" value="SI:CH211-201H21.5"/>
    <property type="match status" value="1"/>
</dbReference>
<organism evidence="3 4">
    <name type="scientific">Halogeometricum borinquense</name>
    <dbReference type="NCBI Taxonomy" id="60847"/>
    <lineage>
        <taxon>Archaea</taxon>
        <taxon>Methanobacteriati</taxon>
        <taxon>Methanobacteriota</taxon>
        <taxon>Stenosarchaea group</taxon>
        <taxon>Halobacteria</taxon>
        <taxon>Halobacteriales</taxon>
        <taxon>Haloferacaceae</taxon>
        <taxon>Halogeometricum</taxon>
    </lineage>
</organism>
<proteinExistence type="predicted"/>
<dbReference type="EMBL" id="RZHH01000003">
    <property type="protein sequence ID" value="RYJ08164.1"/>
    <property type="molecule type" value="Genomic_DNA"/>
</dbReference>
<dbReference type="AlphaFoldDB" id="A0A482SXN3"/>
<dbReference type="Proteomes" id="UP000465846">
    <property type="component" value="Chromosome"/>
</dbReference>
<feature type="domain" description="Inosine/uridine-preferring nucleoside hydrolase" evidence="1">
    <location>
        <begin position="5"/>
        <end position="301"/>
    </location>
</feature>
<dbReference type="EMBL" id="CP048739">
    <property type="protein sequence ID" value="QIB74392.1"/>
    <property type="molecule type" value="Genomic_DNA"/>
</dbReference>
<dbReference type="PANTHER" id="PTHR46190">
    <property type="entry name" value="SI:CH211-201H21.5-RELATED"/>
    <property type="match status" value="1"/>
</dbReference>
<keyword evidence="3" id="KW-0378">Hydrolase</keyword>
<dbReference type="RefSeq" id="WP_006054649.1">
    <property type="nucleotide sequence ID" value="NZ_CP048739.1"/>
</dbReference>
<dbReference type="OMA" id="NEYTCPT"/>
<reference evidence="2 5" key="2">
    <citation type="submission" date="2020-02" db="EMBL/GenBank/DDBJ databases">
        <title>Whole genome sequence of Halogeometricum borinquense strain wsp4.</title>
        <authorList>
            <person name="Verma D.K."/>
            <person name="Gopal K."/>
            <person name="Prasad E.S."/>
        </authorList>
    </citation>
    <scope>NUCLEOTIDE SEQUENCE [LARGE SCALE GENOMIC DNA]</scope>
    <source>
        <strain evidence="5">wsp4</strain>
        <strain evidence="2">Wsp4</strain>
    </source>
</reference>
<evidence type="ECO:0000313" key="3">
    <source>
        <dbReference type="EMBL" id="RYJ08164.1"/>
    </source>
</evidence>
<dbReference type="InterPro" id="IPR052775">
    <property type="entry name" value="IUN_hydrolase"/>
</dbReference>
<protein>
    <submittedName>
        <fullName evidence="3">Nucleoside hydrolase</fullName>
    </submittedName>
</protein>